<dbReference type="Pfam" id="PF13193">
    <property type="entry name" value="AMP-binding_C"/>
    <property type="match status" value="1"/>
</dbReference>
<reference evidence="3" key="2">
    <citation type="submission" date="2023-01" db="EMBL/GenBank/DDBJ databases">
        <authorList>
            <person name="Sun Q."/>
            <person name="Evtushenko L."/>
        </authorList>
    </citation>
    <scope>NUCLEOTIDE SEQUENCE</scope>
    <source>
        <strain evidence="3">VKM Ac-1069</strain>
    </source>
</reference>
<dbReference type="Gene3D" id="3.30.300.30">
    <property type="match status" value="1"/>
</dbReference>
<organism evidence="3 4">
    <name type="scientific">Pseudonocardia halophobica</name>
    <dbReference type="NCBI Taxonomy" id="29401"/>
    <lineage>
        <taxon>Bacteria</taxon>
        <taxon>Bacillati</taxon>
        <taxon>Actinomycetota</taxon>
        <taxon>Actinomycetes</taxon>
        <taxon>Pseudonocardiales</taxon>
        <taxon>Pseudonocardiaceae</taxon>
        <taxon>Pseudonocardia</taxon>
    </lineage>
</organism>
<dbReference type="RefSeq" id="WP_081923632.1">
    <property type="nucleotide sequence ID" value="NZ_BAAAUZ010000025.1"/>
</dbReference>
<name>A0A9W6NVC0_9PSEU</name>
<dbReference type="Proteomes" id="UP001143463">
    <property type="component" value="Unassembled WGS sequence"/>
</dbReference>
<evidence type="ECO:0000313" key="3">
    <source>
        <dbReference type="EMBL" id="GLL11155.1"/>
    </source>
</evidence>
<dbReference type="Pfam" id="PF00501">
    <property type="entry name" value="AMP-binding"/>
    <property type="match status" value="1"/>
</dbReference>
<feature type="domain" description="AMP-dependent synthetase/ligase" evidence="1">
    <location>
        <begin position="31"/>
        <end position="388"/>
    </location>
</feature>
<feature type="domain" description="AMP-binding enzyme C-terminal" evidence="2">
    <location>
        <begin position="438"/>
        <end position="513"/>
    </location>
</feature>
<accession>A0A9W6NVC0</accession>
<evidence type="ECO:0000313" key="4">
    <source>
        <dbReference type="Proteomes" id="UP001143463"/>
    </source>
</evidence>
<comment type="caution">
    <text evidence="3">The sequence shown here is derived from an EMBL/GenBank/DDBJ whole genome shotgun (WGS) entry which is preliminary data.</text>
</comment>
<dbReference type="EMBL" id="BSFQ01000007">
    <property type="protein sequence ID" value="GLL11155.1"/>
    <property type="molecule type" value="Genomic_DNA"/>
</dbReference>
<dbReference type="AlphaFoldDB" id="A0A9W6NVC0"/>
<dbReference type="SUPFAM" id="SSF56801">
    <property type="entry name" value="Acetyl-CoA synthetase-like"/>
    <property type="match status" value="1"/>
</dbReference>
<dbReference type="InterPro" id="IPR042099">
    <property type="entry name" value="ANL_N_sf"/>
</dbReference>
<dbReference type="InterPro" id="IPR000873">
    <property type="entry name" value="AMP-dep_synth/lig_dom"/>
</dbReference>
<dbReference type="PANTHER" id="PTHR43767">
    <property type="entry name" value="LONG-CHAIN-FATTY-ACID--COA LIGASE"/>
    <property type="match status" value="1"/>
</dbReference>
<dbReference type="Gene3D" id="3.40.50.12780">
    <property type="entry name" value="N-terminal domain of ligase-like"/>
    <property type="match status" value="1"/>
</dbReference>
<gene>
    <name evidence="3" type="primary">coaL</name>
    <name evidence="3" type="ORF">GCM10017577_22960</name>
</gene>
<reference evidence="3" key="1">
    <citation type="journal article" date="2014" name="Int. J. Syst. Evol. Microbiol.">
        <title>Complete genome sequence of Corynebacterium casei LMG S-19264T (=DSM 44701T), isolated from a smear-ripened cheese.</title>
        <authorList>
            <consortium name="US DOE Joint Genome Institute (JGI-PGF)"/>
            <person name="Walter F."/>
            <person name="Albersmeier A."/>
            <person name="Kalinowski J."/>
            <person name="Ruckert C."/>
        </authorList>
    </citation>
    <scope>NUCLEOTIDE SEQUENCE</scope>
    <source>
        <strain evidence="3">VKM Ac-1069</strain>
    </source>
</reference>
<dbReference type="InterPro" id="IPR020845">
    <property type="entry name" value="AMP-binding_CS"/>
</dbReference>
<dbReference type="PROSITE" id="PS00455">
    <property type="entry name" value="AMP_BINDING"/>
    <property type="match status" value="1"/>
</dbReference>
<dbReference type="InterPro" id="IPR050237">
    <property type="entry name" value="ATP-dep_AMP-bd_enzyme"/>
</dbReference>
<proteinExistence type="predicted"/>
<evidence type="ECO:0000259" key="1">
    <source>
        <dbReference type="Pfam" id="PF00501"/>
    </source>
</evidence>
<dbReference type="InterPro" id="IPR045851">
    <property type="entry name" value="AMP-bd_C_sf"/>
</dbReference>
<dbReference type="GO" id="GO:0016877">
    <property type="term" value="F:ligase activity, forming carbon-sulfur bonds"/>
    <property type="evidence" value="ECO:0007669"/>
    <property type="project" value="UniProtKB-ARBA"/>
</dbReference>
<keyword evidence="4" id="KW-1185">Reference proteome</keyword>
<dbReference type="PANTHER" id="PTHR43767:SF7">
    <property type="entry name" value="MEDIUM_LONG-CHAIN-FATTY-ACID--COA LIGASE FADD8"/>
    <property type="match status" value="1"/>
</dbReference>
<dbReference type="InterPro" id="IPR025110">
    <property type="entry name" value="AMP-bd_C"/>
</dbReference>
<protein>
    <submittedName>
        <fullName evidence="3">Acyl-CoA synthetase</fullName>
    </submittedName>
</protein>
<evidence type="ECO:0000259" key="2">
    <source>
        <dbReference type="Pfam" id="PF13193"/>
    </source>
</evidence>
<sequence length="530" mass="56272">MTTDTRSTAAHTGSAPAPLWAETTVGTLVLRALRRYPDRTAFATDTGTLTYAAVTELVGRIQRVLADRGLRRGDRIGLLAGNSPEAWCAGIAVQASGMATSWLHPLGSVEDQLYQLADLDAAACLVDAQRHAGRGAELAARSGDVPVLGLGPSEFGPDLLAETAAVGAATAHDVAHVDDIALVNYTGGTTGRPKGVMRRHPAVSHIMSIGTLTDFEIPFDARYLAVAPITHVAGTKVVPVLQRGGTVHLQDGFDPGRFLATVERERITMTLAVPTMIYALLDHPALDRTDLSSLELLLYGASPMSPTRLAEGLERIGPVFSQLYGQTECYPISVLRRAEHADPTLEGSCGVPISTVDVALLDPEGNPVEPGEPGEICVRGPGTMEEYWRKPDLTAQAFAYGWLHTGDVARRDDRGYLTIVDRTKDMIISGGFNVFPREVEDALTSHDAVAMAAVFGLPDEKWGEAVTAAVVLRPGATATAEELTAHVRALKGAVQTPKSVHLVDALPTTAVGKIDKKALRAGLRTGGLER</sequence>